<evidence type="ECO:0000313" key="2">
    <source>
        <dbReference type="EMBL" id="MCT2588299.1"/>
    </source>
</evidence>
<dbReference type="SUPFAM" id="SSF53474">
    <property type="entry name" value="alpha/beta-Hydrolases"/>
    <property type="match status" value="1"/>
</dbReference>
<dbReference type="Gene3D" id="3.40.50.1820">
    <property type="entry name" value="alpha/beta hydrolase"/>
    <property type="match status" value="1"/>
</dbReference>
<name>A0ABT2JK82_9PSEU</name>
<comment type="caution">
    <text evidence="2">The sequence shown here is derived from an EMBL/GenBank/DDBJ whole genome shotgun (WGS) entry which is preliminary data.</text>
</comment>
<feature type="domain" description="Dienelactone hydrolase" evidence="1">
    <location>
        <begin position="20"/>
        <end position="224"/>
    </location>
</feature>
<dbReference type="Pfam" id="PF01738">
    <property type="entry name" value="DLH"/>
    <property type="match status" value="1"/>
</dbReference>
<protein>
    <submittedName>
        <fullName evidence="2">Dienelactone hydrolase family protein</fullName>
    </submittedName>
</protein>
<dbReference type="EMBL" id="JAFFZE010000037">
    <property type="protein sequence ID" value="MCT2588299.1"/>
    <property type="molecule type" value="Genomic_DNA"/>
</dbReference>
<dbReference type="Proteomes" id="UP001156441">
    <property type="component" value="Unassembled WGS sequence"/>
</dbReference>
<keyword evidence="2" id="KW-0378">Hydrolase</keyword>
<dbReference type="GO" id="GO:0016787">
    <property type="term" value="F:hydrolase activity"/>
    <property type="evidence" value="ECO:0007669"/>
    <property type="project" value="UniProtKB-KW"/>
</dbReference>
<dbReference type="RefSeq" id="WP_260196267.1">
    <property type="nucleotide sequence ID" value="NZ_JAFFZE010000037.1"/>
</dbReference>
<reference evidence="2 3" key="1">
    <citation type="submission" date="2021-02" db="EMBL/GenBank/DDBJ databases">
        <title>Actinophytocola xerophila sp. nov., isolated from soil of cotton cropping field.</title>
        <authorList>
            <person name="Huang R."/>
            <person name="Chen X."/>
            <person name="Ge X."/>
            <person name="Liu W."/>
        </authorList>
    </citation>
    <scope>NUCLEOTIDE SEQUENCE [LARGE SCALE GENOMIC DNA]</scope>
    <source>
        <strain evidence="2 3">S1-96</strain>
    </source>
</reference>
<dbReference type="InterPro" id="IPR051049">
    <property type="entry name" value="Dienelactone_hydrolase-like"/>
</dbReference>
<proteinExistence type="predicted"/>
<evidence type="ECO:0000259" key="1">
    <source>
        <dbReference type="Pfam" id="PF01738"/>
    </source>
</evidence>
<accession>A0ABT2JK82</accession>
<sequence>MSATRTELVRLADGRALRMTIAEPPGVVRGGLVVLHEARGITESVRGLASGLAAEGWLVVAPHIYHGGSDGDISDDTAAGLVSELSGDSVLADTDIAFGWLAQHGIGADRIGVVGFEVGGSVAMVVAARRGIGAAVTVAGGGILRPLSDGLPALVDVAGELRCPWLGLYGDKFADEVERLREAASRSETATDVVLFPAADHRFDMHPDGAFEAWQRMLNWFDAHLR</sequence>
<dbReference type="InterPro" id="IPR029058">
    <property type="entry name" value="AB_hydrolase_fold"/>
</dbReference>
<keyword evidence="3" id="KW-1185">Reference proteome</keyword>
<dbReference type="PANTHER" id="PTHR46623">
    <property type="entry name" value="CARBOXYMETHYLENEBUTENOLIDASE-RELATED"/>
    <property type="match status" value="1"/>
</dbReference>
<evidence type="ECO:0000313" key="3">
    <source>
        <dbReference type="Proteomes" id="UP001156441"/>
    </source>
</evidence>
<dbReference type="InterPro" id="IPR002925">
    <property type="entry name" value="Dienelactn_hydro"/>
</dbReference>
<gene>
    <name evidence="2" type="ORF">JT362_34845</name>
</gene>
<dbReference type="PANTHER" id="PTHR46623:SF6">
    <property type="entry name" value="ALPHA_BETA-HYDROLASES SUPERFAMILY PROTEIN"/>
    <property type="match status" value="1"/>
</dbReference>
<organism evidence="2 3">
    <name type="scientific">Actinophytocola gossypii</name>
    <dbReference type="NCBI Taxonomy" id="2812003"/>
    <lineage>
        <taxon>Bacteria</taxon>
        <taxon>Bacillati</taxon>
        <taxon>Actinomycetota</taxon>
        <taxon>Actinomycetes</taxon>
        <taxon>Pseudonocardiales</taxon>
        <taxon>Pseudonocardiaceae</taxon>
    </lineage>
</organism>